<dbReference type="Proteomes" id="UP001139207">
    <property type="component" value="Unassembled WGS sequence"/>
</dbReference>
<keyword evidence="2" id="KW-1185">Reference proteome</keyword>
<evidence type="ECO:0000313" key="2">
    <source>
        <dbReference type="Proteomes" id="UP001139207"/>
    </source>
</evidence>
<protein>
    <submittedName>
        <fullName evidence="1">Uncharacterized protein</fullName>
    </submittedName>
</protein>
<evidence type="ECO:0000313" key="1">
    <source>
        <dbReference type="EMBL" id="MCJ7858667.1"/>
    </source>
</evidence>
<proteinExistence type="predicted"/>
<accession>A0A9X1WJE5</accession>
<gene>
    <name evidence="1" type="ORF">MUN33_08050</name>
</gene>
<reference evidence="1" key="1">
    <citation type="submission" date="2022-04" db="EMBL/GenBank/DDBJ databases">
        <title>Corynebacterium kalidii LD5P10.</title>
        <authorList>
            <person name="Sun J.Q."/>
        </authorList>
    </citation>
    <scope>NUCLEOTIDE SEQUENCE</scope>
    <source>
        <strain evidence="1">LD5P10</strain>
    </source>
</reference>
<dbReference type="EMBL" id="JALIEA010000012">
    <property type="protein sequence ID" value="MCJ7858667.1"/>
    <property type="molecule type" value="Genomic_DNA"/>
</dbReference>
<dbReference type="RefSeq" id="WP_244804376.1">
    <property type="nucleotide sequence ID" value="NZ_JALIEA010000012.1"/>
</dbReference>
<sequence>MDLPIADAVDTAAAYSINAVFIAGSVLSSPVGLLSDVGAFLTSFIPRF</sequence>
<name>A0A9X1WJE5_9CORY</name>
<organism evidence="1 2">
    <name type="scientific">Corynebacterium kalidii</name>
    <dbReference type="NCBI Taxonomy" id="2931982"/>
    <lineage>
        <taxon>Bacteria</taxon>
        <taxon>Bacillati</taxon>
        <taxon>Actinomycetota</taxon>
        <taxon>Actinomycetes</taxon>
        <taxon>Mycobacteriales</taxon>
        <taxon>Corynebacteriaceae</taxon>
        <taxon>Corynebacterium</taxon>
    </lineage>
</organism>
<comment type="caution">
    <text evidence="1">The sequence shown here is derived from an EMBL/GenBank/DDBJ whole genome shotgun (WGS) entry which is preliminary data.</text>
</comment>
<dbReference type="AlphaFoldDB" id="A0A9X1WJE5"/>